<evidence type="ECO:0000313" key="3">
    <source>
        <dbReference type="Proteomes" id="UP001595990"/>
    </source>
</evidence>
<reference evidence="3" key="1">
    <citation type="journal article" date="2019" name="Int. J. Syst. Evol. Microbiol.">
        <title>The Global Catalogue of Microorganisms (GCM) 10K type strain sequencing project: providing services to taxonomists for standard genome sequencing and annotation.</title>
        <authorList>
            <consortium name="The Broad Institute Genomics Platform"/>
            <consortium name="The Broad Institute Genome Sequencing Center for Infectious Disease"/>
            <person name="Wu L."/>
            <person name="Ma J."/>
        </authorList>
    </citation>
    <scope>NUCLEOTIDE SEQUENCE [LARGE SCALE GENOMIC DNA]</scope>
    <source>
        <strain evidence="3">CECT 8064</strain>
    </source>
</reference>
<feature type="signal peptide" evidence="1">
    <location>
        <begin position="1"/>
        <end position="27"/>
    </location>
</feature>
<dbReference type="Proteomes" id="UP001595990">
    <property type="component" value="Unassembled WGS sequence"/>
</dbReference>
<proteinExistence type="predicted"/>
<dbReference type="RefSeq" id="WP_417922175.1">
    <property type="nucleotide sequence ID" value="NZ_JBHSFS010000001.1"/>
</dbReference>
<accession>A0ABV9BAR9</accession>
<comment type="caution">
    <text evidence="2">The sequence shown here is derived from an EMBL/GenBank/DDBJ whole genome shotgun (WGS) entry which is preliminary data.</text>
</comment>
<keyword evidence="3" id="KW-1185">Reference proteome</keyword>
<name>A0ABV9BAR9_9ACTN</name>
<evidence type="ECO:0000313" key="2">
    <source>
        <dbReference type="EMBL" id="MFC4511967.1"/>
    </source>
</evidence>
<keyword evidence="1" id="KW-0732">Signal</keyword>
<gene>
    <name evidence="2" type="ORF">ACFPEN_03355</name>
</gene>
<evidence type="ECO:0008006" key="4">
    <source>
        <dbReference type="Google" id="ProtNLM"/>
    </source>
</evidence>
<evidence type="ECO:0000256" key="1">
    <source>
        <dbReference type="SAM" id="SignalP"/>
    </source>
</evidence>
<sequence>MRPYSRMLTIGIAATVTAVVGTPAATADASGDQTSTVEYLDYPQADKIFQARGIKLKRGDGHIILVECGSRANLIEVYARGMQKVDPIGEGKYCFRVTGTSGYLSMEVPRVYGALGNDYNVNLNMATGSETKPFTLNKGVWTAVGKAADEQSREFTLLEIIAKK</sequence>
<organism evidence="2 3">
    <name type="scientific">Streptomyces ehimensis</name>
    <dbReference type="NCBI Taxonomy" id="68195"/>
    <lineage>
        <taxon>Bacteria</taxon>
        <taxon>Bacillati</taxon>
        <taxon>Actinomycetota</taxon>
        <taxon>Actinomycetes</taxon>
        <taxon>Kitasatosporales</taxon>
        <taxon>Streptomycetaceae</taxon>
        <taxon>Streptomyces</taxon>
    </lineage>
</organism>
<feature type="chain" id="PRO_5045456350" description="Secreted protein" evidence="1">
    <location>
        <begin position="28"/>
        <end position="164"/>
    </location>
</feature>
<protein>
    <recommendedName>
        <fullName evidence="4">Secreted protein</fullName>
    </recommendedName>
</protein>
<dbReference type="EMBL" id="JBHSFS010000001">
    <property type="protein sequence ID" value="MFC4511967.1"/>
    <property type="molecule type" value="Genomic_DNA"/>
</dbReference>